<accession>A0A1J1HPN5</accession>
<dbReference type="Proteomes" id="UP000183832">
    <property type="component" value="Unassembled WGS sequence"/>
</dbReference>
<protein>
    <submittedName>
        <fullName evidence="2">CLUMA_CG003226, isoform A</fullName>
    </submittedName>
</protein>
<reference evidence="2 3" key="1">
    <citation type="submission" date="2015-04" db="EMBL/GenBank/DDBJ databases">
        <authorList>
            <person name="Syromyatnikov M.Y."/>
            <person name="Popov V.N."/>
        </authorList>
    </citation>
    <scope>NUCLEOTIDE SEQUENCE [LARGE SCALE GENOMIC DNA]</scope>
</reference>
<evidence type="ECO:0000313" key="2">
    <source>
        <dbReference type="EMBL" id="CRK89490.1"/>
    </source>
</evidence>
<gene>
    <name evidence="2" type="ORF">CLUMA_CG003226</name>
</gene>
<keyword evidence="3" id="KW-1185">Reference proteome</keyword>
<organism evidence="2 3">
    <name type="scientific">Clunio marinus</name>
    <dbReference type="NCBI Taxonomy" id="568069"/>
    <lineage>
        <taxon>Eukaryota</taxon>
        <taxon>Metazoa</taxon>
        <taxon>Ecdysozoa</taxon>
        <taxon>Arthropoda</taxon>
        <taxon>Hexapoda</taxon>
        <taxon>Insecta</taxon>
        <taxon>Pterygota</taxon>
        <taxon>Neoptera</taxon>
        <taxon>Endopterygota</taxon>
        <taxon>Diptera</taxon>
        <taxon>Nematocera</taxon>
        <taxon>Chironomoidea</taxon>
        <taxon>Chironomidae</taxon>
        <taxon>Clunio</taxon>
    </lineage>
</organism>
<evidence type="ECO:0000256" key="1">
    <source>
        <dbReference type="SAM" id="MobiDB-lite"/>
    </source>
</evidence>
<proteinExistence type="predicted"/>
<evidence type="ECO:0000313" key="3">
    <source>
        <dbReference type="Proteomes" id="UP000183832"/>
    </source>
</evidence>
<dbReference type="AlphaFoldDB" id="A0A1J1HPN5"/>
<feature type="compositionally biased region" description="Basic and acidic residues" evidence="1">
    <location>
        <begin position="7"/>
        <end position="18"/>
    </location>
</feature>
<sequence>MQLGDQPHLDNEATEKQSKNKQASKQALDKEFLFCKVTQETCVPIVTHGMTMTLLRIVESAVDIK</sequence>
<feature type="region of interest" description="Disordered" evidence="1">
    <location>
        <begin position="1"/>
        <end position="23"/>
    </location>
</feature>
<dbReference type="EMBL" id="CVRI01000012">
    <property type="protein sequence ID" value="CRK89490.1"/>
    <property type="molecule type" value="Genomic_DNA"/>
</dbReference>
<name>A0A1J1HPN5_9DIPT</name>